<dbReference type="PANTHER" id="PTHR38340">
    <property type="entry name" value="S-LAYER PROTEIN"/>
    <property type="match status" value="1"/>
</dbReference>
<evidence type="ECO:0000256" key="3">
    <source>
        <dbReference type="SAM" id="MobiDB-lite"/>
    </source>
</evidence>
<sequence length="1311" mass="137580">MQFRSTSDERSRRIVEINNIIFKKFYSNKSISNQICRYSSKTKAQFNPEESQSSLKSFRRGNEMPTSSYIDTSNSTITISTGVHYRIGNSIPASSLGDEYLEMGFLKNYEIRQDQINSHHTRWAGGKYVEGDAAGANFDLGSDNIFDWRRGGENNGNQREDLREVMAAAVAHGNSFSMVTNTATYADELHEELGSAPIDAQTVESSHTIEELRSNVRAFVNHLVVGDFGAVPNDFMIEVGSEYYETNVWKNLASQGYQYTAKLFGYVFAAMSDEIKCALAEANASGLNHDNVNISVAVQMGRFQVSGDYGSPQDNEDFISAFKDMKALKSVDALIWHNYRPTFDSIDSHIFGPTDNTTLEYNMGRWIQEIPDELHSEDLRLVCGWTGPAVNSSSDDANLNNFGGPSLTNILQEYSVLVNAGMDIGTIYGTDTTSSKVGSLGSQKTTYIGGQLYGLMSEALPGMHLLTTPGASPGTGGIYGNTAPTVLVDPDNDPHTDNSVWEVVHDQSVNTYAFEDDSKVVVFLAAKDFSGTSLSYTVKVKGNYSYGWAMHLYDPEFDTATGHSGINANSPGHVGDLAMPELYSGGMSLTQIAGGASTTVTFQHDFEVIRLILSKTNTGSSPMFISGTLGADSWIGTNGADTLRGQGGNDHLRGNGGNDVLDGGAGSDTLVGGTGDDTFVVNSLGDVVSEKGNGGNDTVVTSLPSYTLGENIENILFVDGVDAFGRKSPRTGNSIGIGNASDNLIVGGSGDDSLVGGSGKDTLDPGDGASTADTLRGGDGDDTYVLRHSHVHLVEAANGGSDCVEVYYGNSYTVAENFENLTFLGSGPFTGVGNVLDNLIIGGNDNDTLLGGSGNDTLRGLGGADALVGGAGDDTYVVGPGDIVSEATGEGTDSVQTLLTNYHLQSNFENLAYDGFSSFHGTGNHVANLIAGGAGDDTLCGLAGNDSISGGAGNDQIHGGSQFDAIDAGAGNDTVWGDDGRDHVRLGAGNDVSYDNPQPGPLGADSVWGGDGSDTINGGGGDDLFYGQNGSDYIAGGAGNDQIHGGNQMDTIKAGAGNDTVWGDNGRDHTFLGAGDDVFIDNAQPGAKGADTVLAGAGNDLINGGGGDDTFFGQNGKDCIAGGAGNDRIHGGNQFDTIEGGAGNDTVWGDNGRDHVLLGAGDDVFHDNAQPDLLGADTVWAGEGNDFINGGGGNDVFFGGSGNDTIVGGPGDDQLYAGHNVDQLTGGAGADEFFFFAGDGWNGISDFEPGIDKIVLSNLEGHENLEIDYLKTQDRVIVHYTDATGDFHGGGIIAFYGTYDGEITHDDFIFI</sequence>
<evidence type="ECO:0000313" key="5">
    <source>
        <dbReference type="Proteomes" id="UP001595443"/>
    </source>
</evidence>
<dbReference type="PANTHER" id="PTHR38340:SF1">
    <property type="entry name" value="S-LAYER PROTEIN"/>
    <property type="match status" value="1"/>
</dbReference>
<comment type="caution">
    <text evidence="4">The sequence shown here is derived from an EMBL/GenBank/DDBJ whole genome shotgun (WGS) entry which is preliminary data.</text>
</comment>
<proteinExistence type="predicted"/>
<comment type="subcellular location">
    <subcellularLocation>
        <location evidence="1">Secreted</location>
    </subcellularLocation>
</comment>
<gene>
    <name evidence="4" type="ORF">ACFOES_20530</name>
</gene>
<keyword evidence="5" id="KW-1185">Reference proteome</keyword>
<dbReference type="EMBL" id="JBHRSK010000024">
    <property type="protein sequence ID" value="MFC2970490.1"/>
    <property type="molecule type" value="Genomic_DNA"/>
</dbReference>
<dbReference type="Pfam" id="PF00353">
    <property type="entry name" value="HemolysinCabind"/>
    <property type="match status" value="10"/>
</dbReference>
<dbReference type="InterPro" id="IPR018511">
    <property type="entry name" value="Hemolysin-typ_Ca-bd_CS"/>
</dbReference>
<evidence type="ECO:0000256" key="1">
    <source>
        <dbReference type="ARBA" id="ARBA00004613"/>
    </source>
</evidence>
<dbReference type="SUPFAM" id="SSF51120">
    <property type="entry name" value="beta-Roll"/>
    <property type="match status" value="6"/>
</dbReference>
<dbReference type="PROSITE" id="PS00330">
    <property type="entry name" value="HEMOLYSIN_CALCIUM"/>
    <property type="match status" value="4"/>
</dbReference>
<dbReference type="InterPro" id="IPR011049">
    <property type="entry name" value="Serralysin-like_metalloprot_C"/>
</dbReference>
<dbReference type="PRINTS" id="PR00313">
    <property type="entry name" value="CABNDNGRPT"/>
</dbReference>
<name>A0ABV7AMI6_9RHOB</name>
<dbReference type="Proteomes" id="UP001595443">
    <property type="component" value="Unassembled WGS sequence"/>
</dbReference>
<dbReference type="InterPro" id="IPR050557">
    <property type="entry name" value="RTX_toxin/Mannuronan_C5-epim"/>
</dbReference>
<dbReference type="Gene3D" id="2.150.10.10">
    <property type="entry name" value="Serralysin-like metalloprotease, C-terminal"/>
    <property type="match status" value="7"/>
</dbReference>
<evidence type="ECO:0000256" key="2">
    <source>
        <dbReference type="ARBA" id="ARBA00022525"/>
    </source>
</evidence>
<keyword evidence="2" id="KW-0964">Secreted</keyword>
<dbReference type="InterPro" id="IPR001343">
    <property type="entry name" value="Hemolysn_Ca-bd"/>
</dbReference>
<reference evidence="5" key="1">
    <citation type="journal article" date="2019" name="Int. J. Syst. Evol. Microbiol.">
        <title>The Global Catalogue of Microorganisms (GCM) 10K type strain sequencing project: providing services to taxonomists for standard genome sequencing and annotation.</title>
        <authorList>
            <consortium name="The Broad Institute Genomics Platform"/>
            <consortium name="The Broad Institute Genome Sequencing Center for Infectious Disease"/>
            <person name="Wu L."/>
            <person name="Ma J."/>
        </authorList>
    </citation>
    <scope>NUCLEOTIDE SEQUENCE [LARGE SCALE GENOMIC DNA]</scope>
    <source>
        <strain evidence="5">KCTC 62192</strain>
    </source>
</reference>
<organism evidence="4 5">
    <name type="scientific">Acidimangrovimonas pyrenivorans</name>
    <dbReference type="NCBI Taxonomy" id="2030798"/>
    <lineage>
        <taxon>Bacteria</taxon>
        <taxon>Pseudomonadati</taxon>
        <taxon>Pseudomonadota</taxon>
        <taxon>Alphaproteobacteria</taxon>
        <taxon>Rhodobacterales</taxon>
        <taxon>Paracoccaceae</taxon>
        <taxon>Acidimangrovimonas</taxon>
    </lineage>
</organism>
<accession>A0ABV7AMI6</accession>
<protein>
    <submittedName>
        <fullName evidence="4">Calcium-binding protein</fullName>
    </submittedName>
</protein>
<feature type="region of interest" description="Disordered" evidence="3">
    <location>
        <begin position="755"/>
        <end position="778"/>
    </location>
</feature>
<evidence type="ECO:0000313" key="4">
    <source>
        <dbReference type="EMBL" id="MFC2970490.1"/>
    </source>
</evidence>